<reference evidence="10" key="1">
    <citation type="submission" date="2019-03" db="EMBL/GenBank/DDBJ databases">
        <title>Lake Tanganyika Metagenome-Assembled Genomes (MAGs).</title>
        <authorList>
            <person name="Tran P."/>
        </authorList>
    </citation>
    <scope>NUCLEOTIDE SEQUENCE</scope>
    <source>
        <strain evidence="10">K_DeepCast_150m_m2_040</strain>
    </source>
</reference>
<evidence type="ECO:0000256" key="2">
    <source>
        <dbReference type="ARBA" id="ARBA00007800"/>
    </source>
</evidence>
<dbReference type="PROSITE" id="PS51273">
    <property type="entry name" value="GATASE_TYPE_1"/>
    <property type="match status" value="1"/>
</dbReference>
<keyword evidence="8" id="KW-0028">Amino-acid biosynthesis</keyword>
<dbReference type="SUPFAM" id="SSF52317">
    <property type="entry name" value="Class I glutamine amidotransferase-like"/>
    <property type="match status" value="1"/>
</dbReference>
<feature type="binding site" evidence="8">
    <location>
        <position position="304"/>
    </location>
    <ligand>
        <name>L-glutamine</name>
        <dbReference type="ChEBI" id="CHEBI:58359"/>
    </ligand>
</feature>
<evidence type="ECO:0000256" key="5">
    <source>
        <dbReference type="ARBA" id="ARBA00022840"/>
    </source>
</evidence>
<proteinExistence type="inferred from homology"/>
<dbReference type="InterPro" id="IPR035686">
    <property type="entry name" value="CPSase_GATase1"/>
</dbReference>
<dbReference type="GO" id="GO:0006526">
    <property type="term" value="P:L-arginine biosynthetic process"/>
    <property type="evidence" value="ECO:0007669"/>
    <property type="project" value="UniProtKB-UniRule"/>
</dbReference>
<evidence type="ECO:0000256" key="1">
    <source>
        <dbReference type="ARBA" id="ARBA00005077"/>
    </source>
</evidence>
<feature type="domain" description="Carbamoyl-phosphate synthase small subunit N-terminal" evidence="9">
    <location>
        <begin position="17"/>
        <end position="150"/>
    </location>
</feature>
<dbReference type="EC" id="6.3.5.5" evidence="8"/>
<feature type="binding site" evidence="8">
    <location>
        <position position="234"/>
    </location>
    <ligand>
        <name>L-glutamine</name>
        <dbReference type="ChEBI" id="CHEBI:58359"/>
    </ligand>
</feature>
<dbReference type="Pfam" id="PF00117">
    <property type="entry name" value="GATase"/>
    <property type="match status" value="1"/>
</dbReference>
<protein>
    <recommendedName>
        <fullName evidence="8">Carbamoyl phosphate synthase small chain</fullName>
        <ecNumber evidence="8">6.3.5.5</ecNumber>
    </recommendedName>
    <alternativeName>
        <fullName evidence="8">Carbamoyl phosphate synthetase glutamine chain</fullName>
    </alternativeName>
</protein>
<dbReference type="InterPro" id="IPR002474">
    <property type="entry name" value="CarbamoylP_synth_ssu_N"/>
</dbReference>
<dbReference type="InterPro" id="IPR029062">
    <property type="entry name" value="Class_I_gatase-like"/>
</dbReference>
<dbReference type="EMBL" id="VGIR01000050">
    <property type="protein sequence ID" value="MBM3331923.1"/>
    <property type="molecule type" value="Genomic_DNA"/>
</dbReference>
<dbReference type="Pfam" id="PF00988">
    <property type="entry name" value="CPSase_sm_chain"/>
    <property type="match status" value="1"/>
</dbReference>
<comment type="catalytic activity">
    <reaction evidence="7 8">
        <text>hydrogencarbonate + L-glutamine + 2 ATP + H2O = carbamoyl phosphate + L-glutamate + 2 ADP + phosphate + 2 H(+)</text>
        <dbReference type="Rhea" id="RHEA:18633"/>
        <dbReference type="ChEBI" id="CHEBI:15377"/>
        <dbReference type="ChEBI" id="CHEBI:15378"/>
        <dbReference type="ChEBI" id="CHEBI:17544"/>
        <dbReference type="ChEBI" id="CHEBI:29985"/>
        <dbReference type="ChEBI" id="CHEBI:30616"/>
        <dbReference type="ChEBI" id="CHEBI:43474"/>
        <dbReference type="ChEBI" id="CHEBI:58228"/>
        <dbReference type="ChEBI" id="CHEBI:58359"/>
        <dbReference type="ChEBI" id="CHEBI:456216"/>
        <dbReference type="EC" id="6.3.5.5"/>
    </reaction>
</comment>
<name>A0A937XEH1_UNCW3</name>
<evidence type="ECO:0000256" key="7">
    <source>
        <dbReference type="ARBA" id="ARBA00048816"/>
    </source>
</evidence>
<dbReference type="InterPro" id="IPR050472">
    <property type="entry name" value="Anth_synth/Amidotransfase"/>
</dbReference>
<feature type="active site" evidence="8">
    <location>
        <position position="344"/>
    </location>
</feature>
<dbReference type="SMART" id="SM01097">
    <property type="entry name" value="CPSase_sm_chain"/>
    <property type="match status" value="1"/>
</dbReference>
<evidence type="ECO:0000256" key="6">
    <source>
        <dbReference type="ARBA" id="ARBA00022962"/>
    </source>
</evidence>
<dbReference type="NCBIfam" id="TIGR01368">
    <property type="entry name" value="CPSaseIIsmall"/>
    <property type="match status" value="1"/>
</dbReference>
<feature type="binding site" evidence="8">
    <location>
        <position position="61"/>
    </location>
    <ligand>
        <name>L-glutamine</name>
        <dbReference type="ChEBI" id="CHEBI:58359"/>
    </ligand>
</feature>
<evidence type="ECO:0000259" key="9">
    <source>
        <dbReference type="SMART" id="SM01097"/>
    </source>
</evidence>
<dbReference type="InterPro" id="IPR017926">
    <property type="entry name" value="GATASE"/>
</dbReference>
<feature type="binding site" evidence="8">
    <location>
        <position position="261"/>
    </location>
    <ligand>
        <name>L-glutamine</name>
        <dbReference type="ChEBI" id="CHEBI:58359"/>
    </ligand>
</feature>
<dbReference type="GO" id="GO:0006541">
    <property type="term" value="P:glutamine metabolic process"/>
    <property type="evidence" value="ECO:0007669"/>
    <property type="project" value="InterPro"/>
</dbReference>
<dbReference type="PRINTS" id="PR00096">
    <property type="entry name" value="GATASE"/>
</dbReference>
<keyword evidence="5 8" id="KW-0067">ATP-binding</keyword>
<feature type="binding site" evidence="8">
    <location>
        <position position="232"/>
    </location>
    <ligand>
        <name>L-glutamine</name>
        <dbReference type="ChEBI" id="CHEBI:58359"/>
    </ligand>
</feature>
<dbReference type="Gene3D" id="3.40.50.880">
    <property type="match status" value="1"/>
</dbReference>
<gene>
    <name evidence="8 10" type="primary">carA</name>
    <name evidence="10" type="ORF">FJY68_08765</name>
</gene>
<dbReference type="InterPro" id="IPR036480">
    <property type="entry name" value="CarbP_synth_ssu_N_sf"/>
</dbReference>
<comment type="function">
    <text evidence="8">Small subunit of the glutamine-dependent carbamoyl phosphate synthetase (CPSase). CPSase catalyzes the formation of carbamoyl phosphate from the ammonia moiety of glutamine, carbonate, and phosphate donated by ATP, constituting the first step of 2 biosynthetic pathways, one leading to arginine and/or urea and the other to pyrimidine nucleotides. The small subunit (glutamine amidotransferase) binds and cleaves glutamine to supply the large subunit with the substrate ammonia.</text>
</comment>
<feature type="binding site" evidence="8">
    <location>
        <position position="264"/>
    </location>
    <ligand>
        <name>L-glutamine</name>
        <dbReference type="ChEBI" id="CHEBI:58359"/>
    </ligand>
</feature>
<evidence type="ECO:0000256" key="8">
    <source>
        <dbReference type="HAMAP-Rule" id="MF_01209"/>
    </source>
</evidence>
<evidence type="ECO:0000313" key="10">
    <source>
        <dbReference type="EMBL" id="MBM3331923.1"/>
    </source>
</evidence>
<feature type="active site" description="Nucleophile" evidence="8">
    <location>
        <position position="260"/>
    </location>
</feature>
<dbReference type="Gene3D" id="3.50.30.20">
    <property type="entry name" value="Carbamoyl-phosphate synthase small subunit, N-terminal domain"/>
    <property type="match status" value="1"/>
</dbReference>
<dbReference type="GO" id="GO:0006207">
    <property type="term" value="P:'de novo' pyrimidine nucleobase biosynthetic process"/>
    <property type="evidence" value="ECO:0007669"/>
    <property type="project" value="InterPro"/>
</dbReference>
<sequence>MAALPPHTHPPASPQPKRVVLELEDGSKFAGTGFGFHGPASGEVVFNTSMVGYVESLTDPSYRGQILVLTYPLIGNYGVPAADRDSFESSRIQASGLIVATAHSDQSHATAGRSLHKWLADENVPGLEGIDTRKLTILLRERGTMLGRILPADYAGEPVPLFDPNATDIVAEVCVPKPEVFGSGRKRVILVDCGVKHSIRRELLKRGVEVLQVPADYDYTGERFDGILVSNGPGNPERCGATVSVLHRALALNRPVFGICLGCQLIALAAGARTYKLRYGHRGQNQPCREKGTDHCRLTSQNHGFAIDASTLPRDWQVWFENANDGSVEGIRHVRRPVSAVQFHPEGRPGPLDSEDLFDRFVQTL</sequence>
<keyword evidence="8" id="KW-0055">Arginine biosynthesis</keyword>
<comment type="catalytic activity">
    <reaction evidence="8">
        <text>L-glutamine + H2O = L-glutamate + NH4(+)</text>
        <dbReference type="Rhea" id="RHEA:15889"/>
        <dbReference type="ChEBI" id="CHEBI:15377"/>
        <dbReference type="ChEBI" id="CHEBI:28938"/>
        <dbReference type="ChEBI" id="CHEBI:29985"/>
        <dbReference type="ChEBI" id="CHEBI:58359"/>
    </reaction>
</comment>
<dbReference type="PRINTS" id="PR00099">
    <property type="entry name" value="CPSGATASE"/>
</dbReference>
<dbReference type="GO" id="GO:0044205">
    <property type="term" value="P:'de novo' UMP biosynthetic process"/>
    <property type="evidence" value="ECO:0007669"/>
    <property type="project" value="UniProtKB-UniRule"/>
</dbReference>
<feature type="region of interest" description="CPSase" evidence="8">
    <location>
        <begin position="1"/>
        <end position="186"/>
    </location>
</feature>
<dbReference type="AlphaFoldDB" id="A0A937XEH1"/>
<dbReference type="InterPro" id="IPR006274">
    <property type="entry name" value="CarbamoylP_synth_ssu"/>
</dbReference>
<dbReference type="CDD" id="cd01744">
    <property type="entry name" value="GATase1_CPSase"/>
    <property type="match status" value="1"/>
</dbReference>
<evidence type="ECO:0000256" key="3">
    <source>
        <dbReference type="ARBA" id="ARBA00022598"/>
    </source>
</evidence>
<keyword evidence="3 8" id="KW-0436">Ligase</keyword>
<keyword evidence="6 8" id="KW-0315">Glutamine amidotransferase</keyword>
<dbReference type="GO" id="GO:0005524">
    <property type="term" value="F:ATP binding"/>
    <property type="evidence" value="ECO:0007669"/>
    <property type="project" value="UniProtKB-UniRule"/>
</dbReference>
<feature type="binding site" evidence="8">
    <location>
        <position position="305"/>
    </location>
    <ligand>
        <name>L-glutamine</name>
        <dbReference type="ChEBI" id="CHEBI:58359"/>
    </ligand>
</feature>
<evidence type="ECO:0000256" key="4">
    <source>
        <dbReference type="ARBA" id="ARBA00022741"/>
    </source>
</evidence>
<dbReference type="SUPFAM" id="SSF52021">
    <property type="entry name" value="Carbamoyl phosphate synthetase, small subunit N-terminal domain"/>
    <property type="match status" value="1"/>
</dbReference>
<dbReference type="HAMAP" id="MF_01209">
    <property type="entry name" value="CPSase_S_chain"/>
    <property type="match status" value="1"/>
</dbReference>
<comment type="subunit">
    <text evidence="8">Composed of two chains; the small (or glutamine) chain promotes the hydrolysis of glutamine to ammonia, which is used by the large (or ammonia) chain to synthesize carbamoyl phosphate. Tetramer of heterodimers (alpha,beta)4.</text>
</comment>
<comment type="pathway">
    <text evidence="8">Pyrimidine metabolism; UMP biosynthesis via de novo pathway; (S)-dihydroorotate from bicarbonate: step 1/3.</text>
</comment>
<feature type="active site" evidence="8">
    <location>
        <position position="346"/>
    </location>
</feature>
<dbReference type="NCBIfam" id="NF009475">
    <property type="entry name" value="PRK12838.1"/>
    <property type="match status" value="1"/>
</dbReference>
<organism evidence="10 11">
    <name type="scientific">candidate division WOR-3 bacterium</name>
    <dbReference type="NCBI Taxonomy" id="2052148"/>
    <lineage>
        <taxon>Bacteria</taxon>
        <taxon>Bacteria division WOR-3</taxon>
    </lineage>
</organism>
<accession>A0A937XEH1</accession>
<dbReference type="PANTHER" id="PTHR43418:SF7">
    <property type="entry name" value="CARBAMOYL-PHOSPHATE SYNTHASE SMALL CHAIN"/>
    <property type="match status" value="1"/>
</dbReference>
<comment type="similarity">
    <text evidence="2 8">Belongs to the CarA family.</text>
</comment>
<comment type="pathway">
    <text evidence="1 8">Amino-acid biosynthesis; L-arginine biosynthesis; carbamoyl phosphate from bicarbonate: step 1/1.</text>
</comment>
<keyword evidence="8" id="KW-0665">Pyrimidine biosynthesis</keyword>
<dbReference type="PANTHER" id="PTHR43418">
    <property type="entry name" value="MULTIFUNCTIONAL TRYPTOPHAN BIOSYNTHESIS PROTEIN-RELATED"/>
    <property type="match status" value="1"/>
</dbReference>
<keyword evidence="4 8" id="KW-0547">Nucleotide-binding</keyword>
<dbReference type="PRINTS" id="PR00097">
    <property type="entry name" value="ANTSNTHASEII"/>
</dbReference>
<dbReference type="GO" id="GO:0004088">
    <property type="term" value="F:carbamoyl-phosphate synthase (glutamine-hydrolyzing) activity"/>
    <property type="evidence" value="ECO:0007669"/>
    <property type="project" value="UniProtKB-UniRule"/>
</dbReference>
<evidence type="ECO:0000313" key="11">
    <source>
        <dbReference type="Proteomes" id="UP000779900"/>
    </source>
</evidence>
<dbReference type="Proteomes" id="UP000779900">
    <property type="component" value="Unassembled WGS sequence"/>
</dbReference>
<comment type="caution">
    <text evidence="10">The sequence shown here is derived from an EMBL/GenBank/DDBJ whole genome shotgun (WGS) entry which is preliminary data.</text>
</comment>
<feature type="binding site" evidence="8">
    <location>
        <position position="302"/>
    </location>
    <ligand>
        <name>L-glutamine</name>
        <dbReference type="ChEBI" id="CHEBI:58359"/>
    </ligand>
</feature>